<evidence type="ECO:0000259" key="3">
    <source>
        <dbReference type="Pfam" id="PF20155"/>
    </source>
</evidence>
<feature type="coiled-coil region" evidence="1">
    <location>
        <begin position="525"/>
        <end position="552"/>
    </location>
</feature>
<keyword evidence="5" id="KW-1185">Reference proteome</keyword>
<dbReference type="Pfam" id="PF20155">
    <property type="entry name" value="TMP_3"/>
    <property type="match status" value="1"/>
</dbReference>
<sequence length="1446" mass="147852">MQRDIRRALNQADGDRAGRRVGQQFSRGVAANTNLTAVERKLAEVGQRGAAVMGKALKAGAVTAAAGITATLGTALTLGLNRLTAIDDARGKLTALGHDAQGTAQIMDSALSSVKGTAYGLGDAATIAASAVAAGVKPGKELTSYLKLTADAAAVAGTSLSDMGLILNQVRTGRTAYTDDLNQLAGRGLPIYQWIANEMNVAPELVKKMAGKAKISSEVFEAAIRNNISGAALNMGKTVRGAFENVKAALSRAGAAAEEPSFKRLPATLTSITTSIDAATPKITELSEAFDEKVFDRWIPGVERAWHALAGNEAVQSNAQEVRALLASLWSTAKELGPPLGQIGTSLAHASASLGVSSWQLFVVALEAAAGALNAVSPLIHGLGDFMSGHQGMVTAAAAAWLGFRTIPAILGQMRAGMTQTGTATTGMFAAWGRGVASIQSGGSRITGLFRGFSDEMRLQQHLAMMSGQSISRTNAAWSTLAARGSGALNSMKSAVGGLVGALGGPLNIALMGATVAIGAVMAKNQQASQSMQAYQDAIKRTREAQTDLNEALMRSRGAFDDTVKGEAVDRIKALGDELQTASERTASWADEYRKAGSTGNWAALRGMITPRFGGKYDSVANEIRDEANASREAKTALDALKMSNQTLADVTYGSQPVFDQLVQKLEGAGDGGQKTAAAMRLARGEFLKQQAVAAGVAPGVYEMATAMRVLADNTATAADKTKALKAAMDAMNPARTAGDAAAAHTRAVDAARSTLQGPVDASRGVGDRLFLANGEIDQQIGNGVDLAGVLKQLADTTADYSQHGRDMTEVLRQNDEQFAALAEAYGTTVPKIKAAYKSLGGSLSDFGGQLGKVAQLLQSGDIPTDHPIKIDTPGGKAVLDLLKAMNAEVKEGNDKQIEVTAPLGDQTLQLLKNLGYEARIVDQKLIMTKVDPDSLSQTQQALAALLKDENKTITVTQVLQNAAGGTQPGAPALAPNGSLPGLGGVAGPRLVGAIVPMADGGFRYIRKPETAGLYSGRGAGTVFAEKQTGGEAYIPLAPGKRKRSAAILSEVARLFGMTVMEDGGITLDSLKQFASQISGGAYVRGGPPALSGTDCSGAQAAIVNYLTGASGRFGTAAEGQALLARGFQMGDPPAGIAAYWVGWRNGGAGGGHTAGTIVDPNGGNVNVEMGGRSGGGAFGGMADGAASFPQRAWIAIAGGEDPSRSGSGGSSAAVRTASARVTSSKAAVTSAQASLDAAEKSVADLKAKGASADKVAIAEKKRDAAAQRLAAAQERQGIAEDKLAAAKEKAANGSDKQLKGSDGGAESFGQSLISGLLQGIGFDGSVISNPFDWPNFKSAMALANWGTGLAKNVLSGGDDTGGSGIGGGALGGIGLPGVADFIKTASQPVTEPIQHGVSGGAPGPDSAPSYVINGNVGMNPTTLTQTFDSKNNQTIRRNLAAVRPG</sequence>
<accession>A0A1X0CYN9</accession>
<feature type="region of interest" description="Disordered" evidence="2">
    <location>
        <begin position="1"/>
        <end position="20"/>
    </location>
</feature>
<evidence type="ECO:0000313" key="5">
    <source>
        <dbReference type="Proteomes" id="UP000192801"/>
    </source>
</evidence>
<feature type="domain" description="Tape measure protein N-terminal" evidence="3">
    <location>
        <begin position="83"/>
        <end position="253"/>
    </location>
</feature>
<proteinExistence type="predicted"/>
<comment type="caution">
    <text evidence="4">The sequence shown here is derived from an EMBL/GenBank/DDBJ whole genome shotgun (WGS) entry which is preliminary data.</text>
</comment>
<dbReference type="STRING" id="444597.BST26_19070"/>
<evidence type="ECO:0000256" key="1">
    <source>
        <dbReference type="SAM" id="Coils"/>
    </source>
</evidence>
<gene>
    <name evidence="4" type="ORF">BST26_19070</name>
</gene>
<evidence type="ECO:0000313" key="4">
    <source>
        <dbReference type="EMBL" id="ORA65188.1"/>
    </source>
</evidence>
<dbReference type="InterPro" id="IPR013491">
    <property type="entry name" value="Tape_meas_N"/>
</dbReference>
<organism evidence="4 5">
    <name type="scientific">Mycolicibacterium insubricum</name>
    <dbReference type="NCBI Taxonomy" id="444597"/>
    <lineage>
        <taxon>Bacteria</taxon>
        <taxon>Bacillati</taxon>
        <taxon>Actinomycetota</taxon>
        <taxon>Actinomycetes</taxon>
        <taxon>Mycobacteriales</taxon>
        <taxon>Mycobacteriaceae</taxon>
        <taxon>Mycolicibacterium</taxon>
    </lineage>
</organism>
<evidence type="ECO:0000256" key="2">
    <source>
        <dbReference type="SAM" id="MobiDB-lite"/>
    </source>
</evidence>
<feature type="compositionally biased region" description="Basic and acidic residues" evidence="2">
    <location>
        <begin position="1"/>
        <end position="18"/>
    </location>
</feature>
<protein>
    <recommendedName>
        <fullName evidence="3">Tape measure protein N-terminal domain-containing protein</fullName>
    </recommendedName>
</protein>
<name>A0A1X0CYN9_9MYCO</name>
<reference evidence="4 5" key="1">
    <citation type="submission" date="2016-12" db="EMBL/GenBank/DDBJ databases">
        <title>The new phylogeny of genus Mycobacterium.</title>
        <authorList>
            <person name="Tortoli E."/>
            <person name="Trovato A."/>
            <person name="Cirillo D.M."/>
        </authorList>
    </citation>
    <scope>NUCLEOTIDE SEQUENCE [LARGE SCALE GENOMIC DNA]</scope>
    <source>
        <strain evidence="4 5">DSM 45130</strain>
    </source>
</reference>
<feature type="coiled-coil region" evidence="1">
    <location>
        <begin position="1229"/>
        <end position="1290"/>
    </location>
</feature>
<dbReference type="EMBL" id="MVHS01000066">
    <property type="protein sequence ID" value="ORA65188.1"/>
    <property type="molecule type" value="Genomic_DNA"/>
</dbReference>
<dbReference type="Proteomes" id="UP000192801">
    <property type="component" value="Unassembled WGS sequence"/>
</dbReference>
<keyword evidence="1" id="KW-0175">Coiled coil</keyword>